<dbReference type="SUPFAM" id="SSF48452">
    <property type="entry name" value="TPR-like"/>
    <property type="match status" value="1"/>
</dbReference>
<evidence type="ECO:0000313" key="2">
    <source>
        <dbReference type="Proteomes" id="UP001501444"/>
    </source>
</evidence>
<evidence type="ECO:0000313" key="1">
    <source>
        <dbReference type="EMBL" id="GAA2373930.1"/>
    </source>
</evidence>
<keyword evidence="2" id="KW-1185">Reference proteome</keyword>
<sequence>MTGSPRGVHFVDALGMNGRPVASGEMLARVPRAGRARPAAAAGYAQRALSFARTVGDRMQEAWALQYAAIAHSHLDDPAAAMVAADTAADMFEQAGDIDAGCQTWTVRGHIARRLGDPVEAPANYRRVPVEDPASGMNPAIAES</sequence>
<dbReference type="InterPro" id="IPR011990">
    <property type="entry name" value="TPR-like_helical_dom_sf"/>
</dbReference>
<reference evidence="1 2" key="1">
    <citation type="journal article" date="2019" name="Int. J. Syst. Evol. Microbiol.">
        <title>The Global Catalogue of Microorganisms (GCM) 10K type strain sequencing project: providing services to taxonomists for standard genome sequencing and annotation.</title>
        <authorList>
            <consortium name="The Broad Institute Genomics Platform"/>
            <consortium name="The Broad Institute Genome Sequencing Center for Infectious Disease"/>
            <person name="Wu L."/>
            <person name="Ma J."/>
        </authorList>
    </citation>
    <scope>NUCLEOTIDE SEQUENCE [LARGE SCALE GENOMIC DNA]</scope>
    <source>
        <strain evidence="1 2">JCM 3272</strain>
    </source>
</reference>
<comment type="caution">
    <text evidence="1">The sequence shown here is derived from an EMBL/GenBank/DDBJ whole genome shotgun (WGS) entry which is preliminary data.</text>
</comment>
<gene>
    <name evidence="1" type="ORF">GCM10010170_076740</name>
</gene>
<protein>
    <recommendedName>
        <fullName evidence="3">Transcriptional regulator</fullName>
    </recommendedName>
</protein>
<accession>A0ABN3HA94</accession>
<evidence type="ECO:0008006" key="3">
    <source>
        <dbReference type="Google" id="ProtNLM"/>
    </source>
</evidence>
<dbReference type="EMBL" id="BAAARV010000075">
    <property type="protein sequence ID" value="GAA2373930.1"/>
    <property type="molecule type" value="Genomic_DNA"/>
</dbReference>
<dbReference type="Gene3D" id="1.25.40.10">
    <property type="entry name" value="Tetratricopeptide repeat domain"/>
    <property type="match status" value="1"/>
</dbReference>
<dbReference type="Proteomes" id="UP001501444">
    <property type="component" value="Unassembled WGS sequence"/>
</dbReference>
<organism evidence="1 2">
    <name type="scientific">Dactylosporangium salmoneum</name>
    <dbReference type="NCBI Taxonomy" id="53361"/>
    <lineage>
        <taxon>Bacteria</taxon>
        <taxon>Bacillati</taxon>
        <taxon>Actinomycetota</taxon>
        <taxon>Actinomycetes</taxon>
        <taxon>Micromonosporales</taxon>
        <taxon>Micromonosporaceae</taxon>
        <taxon>Dactylosporangium</taxon>
    </lineage>
</organism>
<name>A0ABN3HA94_9ACTN</name>
<proteinExistence type="predicted"/>